<evidence type="ECO:0008006" key="3">
    <source>
        <dbReference type="Google" id="ProtNLM"/>
    </source>
</evidence>
<accession>A8LVM9</accession>
<dbReference type="EMBL" id="CP000850">
    <property type="protein sequence ID" value="ABV97497.1"/>
    <property type="molecule type" value="Genomic_DNA"/>
</dbReference>
<dbReference type="Pfam" id="PF03318">
    <property type="entry name" value="ETX_MTX2"/>
    <property type="match status" value="1"/>
</dbReference>
<feature type="chain" id="PRO_5002723209" description="Toxin ETX/toxin MTX2" evidence="1">
    <location>
        <begin position="37"/>
        <end position="286"/>
    </location>
</feature>
<proteinExistence type="predicted"/>
<dbReference type="KEGG" id="saq:Sare_1604"/>
<feature type="signal peptide" evidence="1">
    <location>
        <begin position="1"/>
        <end position="36"/>
    </location>
</feature>
<reference evidence="2" key="1">
    <citation type="submission" date="2007-10" db="EMBL/GenBank/DDBJ databases">
        <title>Complete sequence of Salinispora arenicola CNS-205.</title>
        <authorList>
            <consortium name="US DOE Joint Genome Institute"/>
            <person name="Copeland A."/>
            <person name="Lucas S."/>
            <person name="Lapidus A."/>
            <person name="Barry K."/>
            <person name="Glavina del Rio T."/>
            <person name="Dalin E."/>
            <person name="Tice H."/>
            <person name="Pitluck S."/>
            <person name="Foster B."/>
            <person name="Schmutz J."/>
            <person name="Larimer F."/>
            <person name="Land M."/>
            <person name="Hauser L."/>
            <person name="Kyrpides N."/>
            <person name="Ivanova N."/>
            <person name="Jensen P.R."/>
            <person name="Moore B.S."/>
            <person name="Penn K."/>
            <person name="Jenkins C."/>
            <person name="Udwary D."/>
            <person name="Xiang L."/>
            <person name="Gontang E."/>
            <person name="Richardson P."/>
        </authorList>
    </citation>
    <scope>NUCLEOTIDE SEQUENCE [LARGE SCALE GENOMIC DNA]</scope>
    <source>
        <strain evidence="2">CNS-205</strain>
    </source>
</reference>
<evidence type="ECO:0000256" key="1">
    <source>
        <dbReference type="SAM" id="SignalP"/>
    </source>
</evidence>
<sequence length="286" mass="30593">MFRGGHGLKMSRARMFAALSISTVASVLIAAAPAQAATVTSLESIIEDQSYYVYWGGLHNIHTFTISQTEKIAVPVGTPTIVQGERYYLGCAVLTNNTSIDQTLKSNSFSRTRTNIVSTTVATGVSTTFEVSGTFEFSKVVNFGTKKSTTISYQESTTQTTRLDDRHTAPSQSVLVPAGTTRYVVASLTPATYTGNLALNTSFQGNFWGTQIMLGGLGGPRSFDLYDFLTEAKSKGTTLPSGFSLNTSKKTLDFQGAGTYTLEVGVNFSVEVSETLPSHMAKGSCV</sequence>
<dbReference type="InterPro" id="IPR004991">
    <property type="entry name" value="Aerolysin-like"/>
</dbReference>
<dbReference type="eggNOG" id="ENOG5033EQM">
    <property type="taxonomic scope" value="Bacteria"/>
</dbReference>
<dbReference type="SUPFAM" id="SSF56973">
    <property type="entry name" value="Aerolisin/ETX pore-forming domain"/>
    <property type="match status" value="1"/>
</dbReference>
<protein>
    <recommendedName>
        <fullName evidence="3">Toxin ETX/toxin MTX2</fullName>
    </recommendedName>
</protein>
<organism evidence="2">
    <name type="scientific">Salinispora arenicola (strain CNS-205)</name>
    <dbReference type="NCBI Taxonomy" id="391037"/>
    <lineage>
        <taxon>Bacteria</taxon>
        <taxon>Bacillati</taxon>
        <taxon>Actinomycetota</taxon>
        <taxon>Actinomycetes</taxon>
        <taxon>Micromonosporales</taxon>
        <taxon>Micromonosporaceae</taxon>
        <taxon>Salinispora</taxon>
    </lineage>
</organism>
<dbReference type="HOGENOM" id="CLU_972831_0_0_11"/>
<dbReference type="CDD" id="cd20223">
    <property type="entry name" value="PFM_epsilon-toxin-like"/>
    <property type="match status" value="1"/>
</dbReference>
<gene>
    <name evidence="2" type="ordered locus">Sare_1604</name>
</gene>
<dbReference type="Gene3D" id="2.170.15.10">
    <property type="entry name" value="Proaerolysin, chain A, domain 3"/>
    <property type="match status" value="1"/>
</dbReference>
<dbReference type="AlphaFoldDB" id="A8LVM9"/>
<evidence type="ECO:0000313" key="2">
    <source>
        <dbReference type="EMBL" id="ABV97497.1"/>
    </source>
</evidence>
<name>A8LVM9_SALAI</name>
<keyword evidence="1" id="KW-0732">Signal</keyword>